<gene>
    <name evidence="2" type="ORF">B7721_07050</name>
</gene>
<dbReference type="InterPro" id="IPR027417">
    <property type="entry name" value="P-loop_NTPase"/>
</dbReference>
<dbReference type="PANTHER" id="PTHR43581">
    <property type="entry name" value="ATP/GTP PHOSPHATASE"/>
    <property type="match status" value="1"/>
</dbReference>
<name>A0A1X1H5D1_STROR</name>
<protein>
    <recommendedName>
        <fullName evidence="1">Endonuclease GajA/Old nuclease/RecF-like AAA domain-containing protein</fullName>
    </recommendedName>
</protein>
<dbReference type="Pfam" id="PF13175">
    <property type="entry name" value="AAA_15"/>
    <property type="match status" value="1"/>
</dbReference>
<accession>A0A1X1H5D1</accession>
<proteinExistence type="predicted"/>
<evidence type="ECO:0000259" key="1">
    <source>
        <dbReference type="Pfam" id="PF13175"/>
    </source>
</evidence>
<dbReference type="Proteomes" id="UP000193669">
    <property type="component" value="Unassembled WGS sequence"/>
</dbReference>
<evidence type="ECO:0000313" key="2">
    <source>
        <dbReference type="EMBL" id="ORO54305.1"/>
    </source>
</evidence>
<evidence type="ECO:0000313" key="3">
    <source>
        <dbReference type="Proteomes" id="UP000193669"/>
    </source>
</evidence>
<dbReference type="InterPro" id="IPR051396">
    <property type="entry name" value="Bact_Antivir_Def_Nuclease"/>
</dbReference>
<feature type="domain" description="Endonuclease GajA/Old nuclease/RecF-like AAA" evidence="1">
    <location>
        <begin position="1"/>
        <end position="401"/>
    </location>
</feature>
<reference evidence="2 3" key="1">
    <citation type="journal article" date="2016" name="Eur. J. Clin. Microbiol. Infect. Dis.">
        <title>Whole genome sequencing as a tool for phylogenetic analysis of clinical strains of Mitis group streptococci.</title>
        <authorList>
            <person name="Rasmussen L.H."/>
            <person name="Dargis R."/>
            <person name="Hojholt K."/>
            <person name="Christensen J.J."/>
            <person name="Skovgaard O."/>
            <person name="Justesen U.S."/>
            <person name="Rosenvinge F.S."/>
            <person name="Moser C."/>
            <person name="Lukjancenko O."/>
            <person name="Rasmussen S."/>
            <person name="Nielsen X.C."/>
        </authorList>
    </citation>
    <scope>NUCLEOTIDE SEQUENCE [LARGE SCALE GENOMIC DNA]</scope>
    <source>
        <strain evidence="2 3">RH_57980_07</strain>
    </source>
</reference>
<dbReference type="EMBL" id="NCUK01000013">
    <property type="protein sequence ID" value="ORO54305.1"/>
    <property type="molecule type" value="Genomic_DNA"/>
</dbReference>
<dbReference type="RefSeq" id="WP_084878246.1">
    <property type="nucleotide sequence ID" value="NZ_NCUK01000013.1"/>
</dbReference>
<dbReference type="SUPFAM" id="SSF52540">
    <property type="entry name" value="P-loop containing nucleoside triphosphate hydrolases"/>
    <property type="match status" value="1"/>
</dbReference>
<sequence>MKIKELHIENFYLGNDLDIDFDVSNELLSSDESKFTLIVGENGVRKTSLLKEIYGLFRQISYTSSSYAKINKNGDDICITNKNPKTDINIVLDSFALLDKLSKNNLDSFKHRYVSSYRGMINVSVTNDFINNIVYSSLSDVEKFNNILEVFKFLKIDPKSLVLTWANSPIGRKGSNFYLEKIMNSDSLIKRLDGIMNCIIKDEMLCQEWCRFKEKYYNENRPSDLYEDDCRIVERKKLSIKMVDYIGKLRFVENSIRYLLMHYYRTDLTFRYKGKPAILFTDLKEFINRESIFYEIFAFSKYYLDRKFFTQMYIDKAMANNRNSTDSESYELVDLSSGELGTLLRFTKLVTEIERNSIVLIDEPELHLHPSWMISYIYRLKKLFKNYNCHFIIATHSPLLVSNLNSDDIVILKKTQKALKVEKVEVGTFGVEIDEILSQVFGVRLIDSILIRETFDSIERLLNSDNKEKQISGLQSIKLLPDSARKIDLFMKYYDLLMELNDES</sequence>
<organism evidence="2 3">
    <name type="scientific">Streptococcus oralis subsp. oralis</name>
    <dbReference type="NCBI Taxonomy" id="1891914"/>
    <lineage>
        <taxon>Bacteria</taxon>
        <taxon>Bacillati</taxon>
        <taxon>Bacillota</taxon>
        <taxon>Bacilli</taxon>
        <taxon>Lactobacillales</taxon>
        <taxon>Streptococcaceae</taxon>
        <taxon>Streptococcus</taxon>
    </lineage>
</organism>
<dbReference type="Gene3D" id="3.40.50.300">
    <property type="entry name" value="P-loop containing nucleotide triphosphate hydrolases"/>
    <property type="match status" value="1"/>
</dbReference>
<dbReference type="PANTHER" id="PTHR43581:SF4">
    <property type="entry name" value="ATP_GTP PHOSPHATASE"/>
    <property type="match status" value="1"/>
</dbReference>
<dbReference type="InterPro" id="IPR041685">
    <property type="entry name" value="AAA_GajA/Old/RecF-like"/>
</dbReference>
<dbReference type="AlphaFoldDB" id="A0A1X1H5D1"/>
<comment type="caution">
    <text evidence="2">The sequence shown here is derived from an EMBL/GenBank/DDBJ whole genome shotgun (WGS) entry which is preliminary data.</text>
</comment>